<dbReference type="Proteomes" id="UP000789920">
    <property type="component" value="Unassembled WGS sequence"/>
</dbReference>
<feature type="non-terminal residue" evidence="1">
    <location>
        <position position="1"/>
    </location>
</feature>
<sequence length="165" mass="18529">ESNNENFDYEISNNDSGDILDEDNVLSEANLLSKGDFLSEDDLLSKGNLSSEDNLLSKGNLSSEDNLLNKEDFNREIVDELLSSEEMPSINREFVLYFSNITEFKNYFVLGFVPFSGSFNEFIGPFVLEMKLLEKGKVIDVQSNKSLVFASLEDVTSDLPQGNDL</sequence>
<name>A0ACA9R5W5_9GLOM</name>
<gene>
    <name evidence="1" type="ORF">RPERSI_LOCUS17245</name>
</gene>
<evidence type="ECO:0000313" key="1">
    <source>
        <dbReference type="EMBL" id="CAG8778577.1"/>
    </source>
</evidence>
<evidence type="ECO:0000313" key="2">
    <source>
        <dbReference type="Proteomes" id="UP000789920"/>
    </source>
</evidence>
<proteinExistence type="predicted"/>
<protein>
    <submittedName>
        <fullName evidence="1">24930_t:CDS:1</fullName>
    </submittedName>
</protein>
<feature type="non-terminal residue" evidence="1">
    <location>
        <position position="165"/>
    </location>
</feature>
<accession>A0ACA9R5W5</accession>
<keyword evidence="2" id="KW-1185">Reference proteome</keyword>
<reference evidence="1" key="1">
    <citation type="submission" date="2021-06" db="EMBL/GenBank/DDBJ databases">
        <authorList>
            <person name="Kallberg Y."/>
            <person name="Tangrot J."/>
            <person name="Rosling A."/>
        </authorList>
    </citation>
    <scope>NUCLEOTIDE SEQUENCE</scope>
    <source>
        <strain evidence="1">MA461A</strain>
    </source>
</reference>
<comment type="caution">
    <text evidence="1">The sequence shown here is derived from an EMBL/GenBank/DDBJ whole genome shotgun (WGS) entry which is preliminary data.</text>
</comment>
<organism evidence="1 2">
    <name type="scientific">Racocetra persica</name>
    <dbReference type="NCBI Taxonomy" id="160502"/>
    <lineage>
        <taxon>Eukaryota</taxon>
        <taxon>Fungi</taxon>
        <taxon>Fungi incertae sedis</taxon>
        <taxon>Mucoromycota</taxon>
        <taxon>Glomeromycotina</taxon>
        <taxon>Glomeromycetes</taxon>
        <taxon>Diversisporales</taxon>
        <taxon>Gigasporaceae</taxon>
        <taxon>Racocetra</taxon>
    </lineage>
</organism>
<dbReference type="EMBL" id="CAJVQC010043944">
    <property type="protein sequence ID" value="CAG8778577.1"/>
    <property type="molecule type" value="Genomic_DNA"/>
</dbReference>